<dbReference type="Gene3D" id="3.40.50.720">
    <property type="entry name" value="NAD(P)-binding Rossmann-like Domain"/>
    <property type="match status" value="1"/>
</dbReference>
<keyword evidence="2" id="KW-0560">Oxidoreductase</keyword>
<evidence type="ECO:0000256" key="2">
    <source>
        <dbReference type="ARBA" id="ARBA00023002"/>
    </source>
</evidence>
<evidence type="ECO:0000313" key="4">
    <source>
        <dbReference type="Proteomes" id="UP000565579"/>
    </source>
</evidence>
<protein>
    <submittedName>
        <fullName evidence="3">NAD(P)-dependent dehydrogenase (Short-subunit alcohol dehydrogenase family)</fullName>
    </submittedName>
</protein>
<comment type="caution">
    <text evidence="3">The sequence shown here is derived from an EMBL/GenBank/DDBJ whole genome shotgun (WGS) entry which is preliminary data.</text>
</comment>
<dbReference type="SUPFAM" id="SSF51735">
    <property type="entry name" value="NAD(P)-binding Rossmann-fold domains"/>
    <property type="match status" value="1"/>
</dbReference>
<reference evidence="3 4" key="1">
    <citation type="submission" date="2020-08" db="EMBL/GenBank/DDBJ databases">
        <title>Sequencing the genomes of 1000 actinobacteria strains.</title>
        <authorList>
            <person name="Klenk H.-P."/>
        </authorList>
    </citation>
    <scope>NUCLEOTIDE SEQUENCE [LARGE SCALE GENOMIC DNA]</scope>
    <source>
        <strain evidence="3 4">DSM 43768</strain>
    </source>
</reference>
<dbReference type="Proteomes" id="UP000565579">
    <property type="component" value="Unassembled WGS sequence"/>
</dbReference>
<dbReference type="EMBL" id="JACHMI010000001">
    <property type="protein sequence ID" value="MBB6551346.1"/>
    <property type="molecule type" value="Genomic_DNA"/>
</dbReference>
<evidence type="ECO:0000256" key="1">
    <source>
        <dbReference type="ARBA" id="ARBA00006484"/>
    </source>
</evidence>
<sequence length="132" mass="13274">MGNGSSGTGEIEGGAQGLPAVGGLPFQRAALTLLTGVEVLPLDLASPAGVSHFAGAVTARLGDARTDILVLNAGMQTATTEARGAEGYELTFAVNHLAHYLLARLLVPRMAGHGLTGGTSPGRDSWPAAARS</sequence>
<gene>
    <name evidence="3" type="ORF">HD593_006141</name>
</gene>
<accession>A0A7X0NXS8</accession>
<dbReference type="AlphaFoldDB" id="A0A7X0NXS8"/>
<name>A0A7X0NXS8_9ACTN</name>
<evidence type="ECO:0000313" key="3">
    <source>
        <dbReference type="EMBL" id="MBB6551346.1"/>
    </source>
</evidence>
<dbReference type="PANTHER" id="PTHR24320">
    <property type="entry name" value="RETINOL DEHYDROGENASE"/>
    <property type="match status" value="1"/>
</dbReference>
<dbReference type="InterPro" id="IPR036291">
    <property type="entry name" value="NAD(P)-bd_dom_sf"/>
</dbReference>
<comment type="similarity">
    <text evidence="1">Belongs to the short-chain dehydrogenases/reductases (SDR) family.</text>
</comment>
<proteinExistence type="inferred from homology"/>
<organism evidence="3 4">
    <name type="scientific">Nonomuraea rubra</name>
    <dbReference type="NCBI Taxonomy" id="46180"/>
    <lineage>
        <taxon>Bacteria</taxon>
        <taxon>Bacillati</taxon>
        <taxon>Actinomycetota</taxon>
        <taxon>Actinomycetes</taxon>
        <taxon>Streptosporangiales</taxon>
        <taxon>Streptosporangiaceae</taxon>
        <taxon>Nonomuraea</taxon>
    </lineage>
</organism>
<keyword evidence="4" id="KW-1185">Reference proteome</keyword>
<dbReference type="PANTHER" id="PTHR24320:SF148">
    <property type="entry name" value="NAD(P)-BINDING ROSSMANN-FOLD SUPERFAMILY PROTEIN"/>
    <property type="match status" value="1"/>
</dbReference>
<dbReference type="GO" id="GO:0016491">
    <property type="term" value="F:oxidoreductase activity"/>
    <property type="evidence" value="ECO:0007669"/>
    <property type="project" value="UniProtKB-KW"/>
</dbReference>